<dbReference type="EMBL" id="AK136288">
    <property type="protein sequence ID" value="BAE22917.1"/>
    <property type="molecule type" value="mRNA"/>
</dbReference>
<reference evidence="1" key="4">
    <citation type="journal article" date="2001" name="Nature">
        <title>Functional annotation of a full-length mouse cDNA collection.</title>
        <authorList>
            <consortium name="The RIKEN Genome Exploration Research Group Phase II Team and the FANTOM Consortium"/>
        </authorList>
    </citation>
    <scope>NUCLEOTIDE SEQUENCE</scope>
    <source>
        <strain evidence="1">C57BL/6J</strain>
        <tissue evidence="1">Eyeball</tissue>
    </source>
</reference>
<reference evidence="1" key="2">
    <citation type="journal article" date="2000" name="Genome Res.">
        <title>Normalization and subtraction of cap-trapper-selected cDNAs to prepare full-length cDNA libraries for rapid discovery of new genes.</title>
        <authorList>
            <person name="Carninci P."/>
            <person name="Shibata Y."/>
            <person name="Hayatsu N."/>
            <person name="Sugahara Y."/>
            <person name="Shibata K."/>
            <person name="Itoh M."/>
            <person name="Konno H."/>
            <person name="Okazaki Y."/>
            <person name="Muramatsu M."/>
            <person name="Hayashizaki Y."/>
        </authorList>
    </citation>
    <scope>NUCLEOTIDE SEQUENCE</scope>
    <source>
        <strain evidence="1">C57BL/6J</strain>
        <tissue evidence="1">Eyeball</tissue>
    </source>
</reference>
<sequence length="157" mass="17424">MRRSHLDNGCLGMLSSPGRHCSHFHSPTRLLSCLLFLKLVTKDPEGIPNLSDRHPPTLIRPLPSLGSNSGHRRSFILRALTSKPNHRGITFFSVEAILRLCAAPVCVCALPQRDFRAEIRVFQADQGHPGTHGEHLSNVSEFVSEVGEKRVFNWGGL</sequence>
<dbReference type="AGR" id="MGI:107976"/>
<accession>Q3UWJ8</accession>
<reference evidence="1" key="3">
    <citation type="journal article" date="2000" name="Genome Res.">
        <title>RIKEN integrated sequence analysis (RISA) system--384-format sequencing pipeline with 384 multicapillary sequencer.</title>
        <authorList>
            <person name="Shibata K."/>
            <person name="Itoh M."/>
            <person name="Aizawa K."/>
            <person name="Nagaoka S."/>
            <person name="Sasaki N."/>
            <person name="Carninci P."/>
            <person name="Konno H."/>
            <person name="Akiyama J."/>
            <person name="Nishi K."/>
            <person name="Kitsunai T."/>
            <person name="Tashiro H."/>
            <person name="Itoh M."/>
            <person name="Sumi N."/>
            <person name="Ishii Y."/>
            <person name="Nakamura S."/>
            <person name="Hazama M."/>
            <person name="Nishine T."/>
            <person name="Harada A."/>
            <person name="Yamamoto R."/>
            <person name="Matsumoto H."/>
            <person name="Sakaguchi S."/>
            <person name="Ikegami T."/>
            <person name="Kashiwagi K."/>
            <person name="Fujiwake S."/>
            <person name="Inoue K."/>
            <person name="Togawa Y."/>
            <person name="Izawa M."/>
            <person name="Ohara E."/>
            <person name="Watahiki M."/>
            <person name="Yoneda Y."/>
            <person name="Ishikawa T."/>
            <person name="Ozawa K."/>
            <person name="Tanaka T."/>
            <person name="Matsuura S."/>
            <person name="Kawai J."/>
            <person name="Okazaki Y."/>
            <person name="Muramatsu M."/>
            <person name="Inoue Y."/>
            <person name="Kira A."/>
            <person name="Hayashizaki Y."/>
        </authorList>
    </citation>
    <scope>NUCLEOTIDE SEQUENCE</scope>
    <source>
        <strain evidence="1">C57BL/6J</strain>
        <tissue evidence="1">Eyeball</tissue>
    </source>
</reference>
<organism evidence="1">
    <name type="scientific">Mus musculus</name>
    <name type="common">Mouse</name>
    <dbReference type="NCBI Taxonomy" id="10090"/>
    <lineage>
        <taxon>Eukaryota</taxon>
        <taxon>Metazoa</taxon>
        <taxon>Chordata</taxon>
        <taxon>Craniata</taxon>
        <taxon>Vertebrata</taxon>
        <taxon>Euteleostomi</taxon>
        <taxon>Mammalia</taxon>
        <taxon>Eutheria</taxon>
        <taxon>Euarchontoglires</taxon>
        <taxon>Glires</taxon>
        <taxon>Rodentia</taxon>
        <taxon>Myomorpha</taxon>
        <taxon>Muroidea</taxon>
        <taxon>Muridae</taxon>
        <taxon>Murinae</taxon>
        <taxon>Mus</taxon>
        <taxon>Mus</taxon>
    </lineage>
</organism>
<reference evidence="1" key="5">
    <citation type="journal article" date="2002" name="Nature">
        <title>Analysis of the mouse transcriptome based on functional annotation of 60,770 full-length cDNAs.</title>
        <authorList>
            <consortium name="The FANTOM Consortium and the RIKEN Genome Exploration Research Group Phase I and II Team"/>
        </authorList>
    </citation>
    <scope>NUCLEOTIDE SEQUENCE</scope>
    <source>
        <strain evidence="1">C57BL/6J</strain>
        <tissue evidence="1">Eyeball</tissue>
    </source>
</reference>
<reference evidence="1" key="6">
    <citation type="submission" date="2004-03" db="EMBL/GenBank/DDBJ databases">
        <authorList>
            <person name="Arakawa T."/>
            <person name="Carninci P."/>
            <person name="Fukuda S."/>
            <person name="Hashizume W."/>
            <person name="Hayashida K."/>
            <person name="Hori F."/>
            <person name="Iida J."/>
            <person name="Imamura K."/>
            <person name="Imotani K."/>
            <person name="Itoh M."/>
            <person name="Kanagawa S."/>
            <person name="Kawai J."/>
            <person name="Kojima M."/>
            <person name="Konno H."/>
            <person name="Murata M."/>
            <person name="Nakamura M."/>
            <person name="Ninomiya N."/>
            <person name="Nishiyori H."/>
            <person name="Nomura K."/>
            <person name="Ohno M."/>
            <person name="Sakazume N."/>
            <person name="Sano H."/>
            <person name="Sasaki D."/>
            <person name="Shibata K."/>
            <person name="Shiraki T."/>
            <person name="Tagami M."/>
            <person name="Tagami Y."/>
            <person name="Waki K."/>
            <person name="Watahiki A."/>
            <person name="Muramatsu M."/>
            <person name="Hayashizaki Y."/>
        </authorList>
    </citation>
    <scope>NUCLEOTIDE SEQUENCE</scope>
    <source>
        <strain evidence="1">C57BL/6J</strain>
        <tissue evidence="1">Eyeball</tissue>
    </source>
</reference>
<reference evidence="1" key="8">
    <citation type="journal article" date="2005" name="Science">
        <title>Antisense Transcription in the Mammalian Transcriptome.</title>
        <authorList>
            <consortium name="RIKEN Genome Exploration Research Group and Genome Science Group (Genome Network Project Core Group) and the FANTOM Consortium"/>
        </authorList>
    </citation>
    <scope>NUCLEOTIDE SEQUENCE</scope>
    <source>
        <strain evidence="1">C57BL/6J</strain>
        <tissue evidence="1">Eyeball</tissue>
    </source>
</reference>
<protein>
    <submittedName>
        <fullName evidence="1">Uncharacterized protein</fullName>
    </submittedName>
</protein>
<name>Q3UWJ8_MOUSE</name>
<dbReference type="AlphaFoldDB" id="Q3UWJ8"/>
<dbReference type="MGI" id="MGI:107976">
    <property type="gene designation" value="Slc8a3"/>
</dbReference>
<reference evidence="1" key="1">
    <citation type="journal article" date="1999" name="Methods Enzymol.">
        <title>High-efficiency full-length cDNA cloning.</title>
        <authorList>
            <person name="Carninci P."/>
            <person name="Hayashizaki Y."/>
        </authorList>
    </citation>
    <scope>NUCLEOTIDE SEQUENCE</scope>
    <source>
        <strain evidence="1">C57BL/6J</strain>
        <tissue evidence="1">Eyeball</tissue>
    </source>
</reference>
<gene>
    <name evidence="2" type="primary">Slc8a3</name>
</gene>
<reference evidence="1" key="7">
    <citation type="journal article" date="2005" name="Science">
        <title>The Transcriptional Landscape of the Mammalian Genome.</title>
        <authorList>
            <consortium name="The FANTOM Consortium"/>
            <consortium name="Riken Genome Exploration Research Group and Genome Science Group (Genome Network Project Core Group)"/>
        </authorList>
    </citation>
    <scope>NUCLEOTIDE SEQUENCE</scope>
    <source>
        <strain evidence="1">C57BL/6J</strain>
        <tissue evidence="1">Eyeball</tissue>
    </source>
</reference>
<proteinExistence type="evidence at transcript level"/>
<evidence type="ECO:0000313" key="2">
    <source>
        <dbReference type="MGI" id="MGI:107976"/>
    </source>
</evidence>
<evidence type="ECO:0000313" key="1">
    <source>
        <dbReference type="EMBL" id="BAE22917.1"/>
    </source>
</evidence>